<feature type="chain" id="PRO_5013117080" description="Lipoprotein" evidence="1">
    <location>
        <begin position="20"/>
        <end position="155"/>
    </location>
</feature>
<keyword evidence="1" id="KW-0732">Signal</keyword>
<dbReference type="Proteomes" id="UP000192393">
    <property type="component" value="Unassembled WGS sequence"/>
</dbReference>
<evidence type="ECO:0000313" key="3">
    <source>
        <dbReference type="Proteomes" id="UP000192393"/>
    </source>
</evidence>
<dbReference type="OrthoDB" id="1377159at2"/>
<dbReference type="STRING" id="1434700.SAMN06296427_103160"/>
<reference evidence="2 3" key="1">
    <citation type="submission" date="2017-04" db="EMBL/GenBank/DDBJ databases">
        <authorList>
            <person name="Afonso C.L."/>
            <person name="Miller P.J."/>
            <person name="Scott M.A."/>
            <person name="Spackman E."/>
            <person name="Goraichik I."/>
            <person name="Dimitrov K.M."/>
            <person name="Suarez D.L."/>
            <person name="Swayne D.E."/>
        </authorList>
    </citation>
    <scope>NUCLEOTIDE SEQUENCE [LARGE SCALE GENOMIC DNA]</scope>
    <source>
        <strain evidence="2 3">CGMCC 1.12708</strain>
    </source>
</reference>
<gene>
    <name evidence="2" type="ORF">SAMN06296427_103160</name>
</gene>
<dbReference type="RefSeq" id="WP_084016748.1">
    <property type="nucleotide sequence ID" value="NZ_FWXS01000003.1"/>
</dbReference>
<protein>
    <recommendedName>
        <fullName evidence="4">Lipoprotein</fullName>
    </recommendedName>
</protein>
<evidence type="ECO:0008006" key="4">
    <source>
        <dbReference type="Google" id="ProtNLM"/>
    </source>
</evidence>
<accession>A0A1W1ZQP4</accession>
<dbReference type="AlphaFoldDB" id="A0A1W1ZQP4"/>
<keyword evidence="3" id="KW-1185">Reference proteome</keyword>
<dbReference type="PROSITE" id="PS51257">
    <property type="entry name" value="PROKAR_LIPOPROTEIN"/>
    <property type="match status" value="1"/>
</dbReference>
<feature type="signal peptide" evidence="1">
    <location>
        <begin position="1"/>
        <end position="19"/>
    </location>
</feature>
<evidence type="ECO:0000313" key="2">
    <source>
        <dbReference type="EMBL" id="SMC50739.1"/>
    </source>
</evidence>
<proteinExistence type="predicted"/>
<dbReference type="EMBL" id="FWXS01000003">
    <property type="protein sequence ID" value="SMC50739.1"/>
    <property type="molecule type" value="Genomic_DNA"/>
</dbReference>
<name>A0A1W1ZQP4_9FLAO</name>
<organism evidence="2 3">
    <name type="scientific">Moheibacter sediminis</name>
    <dbReference type="NCBI Taxonomy" id="1434700"/>
    <lineage>
        <taxon>Bacteria</taxon>
        <taxon>Pseudomonadati</taxon>
        <taxon>Bacteroidota</taxon>
        <taxon>Flavobacteriia</taxon>
        <taxon>Flavobacteriales</taxon>
        <taxon>Weeksellaceae</taxon>
        <taxon>Moheibacter</taxon>
    </lineage>
</organism>
<sequence>MNHKLIFTFILGITMLLSACNNSKVTSKEGKEMSDFEIVFESEYGGTGQEETKVIENQGEFAELWVQVTMQPAQSAPHIDFSKKIIIAKHFQSKNSGGTEYKIESVFQKGSTIEVHYSATGPEGMATMAITNPLMILSVDKVENPKVEFINHNGN</sequence>
<evidence type="ECO:0000256" key="1">
    <source>
        <dbReference type="SAM" id="SignalP"/>
    </source>
</evidence>